<reference evidence="2" key="1">
    <citation type="journal article" date="2020" name="Nature">
        <title>Giant virus diversity and host interactions through global metagenomics.</title>
        <authorList>
            <person name="Schulz F."/>
            <person name="Roux S."/>
            <person name="Paez-Espino D."/>
            <person name="Jungbluth S."/>
            <person name="Walsh D.A."/>
            <person name="Denef V.J."/>
            <person name="McMahon K.D."/>
            <person name="Konstantinidis K.T."/>
            <person name="Eloe-Fadrosh E.A."/>
            <person name="Kyrpides N.C."/>
            <person name="Woyke T."/>
        </authorList>
    </citation>
    <scope>NUCLEOTIDE SEQUENCE</scope>
    <source>
        <strain evidence="2">GVMAG-S-1103017-68</strain>
    </source>
</reference>
<evidence type="ECO:0000313" key="2">
    <source>
        <dbReference type="EMBL" id="QHU15439.1"/>
    </source>
</evidence>
<accession>A0A6C0KCL3</accession>
<dbReference type="EMBL" id="MN740857">
    <property type="protein sequence ID" value="QHU15439.1"/>
    <property type="molecule type" value="Genomic_DNA"/>
</dbReference>
<dbReference type="AlphaFoldDB" id="A0A6C0KCL3"/>
<keyword evidence="1" id="KW-0812">Transmembrane</keyword>
<proteinExistence type="predicted"/>
<organism evidence="2">
    <name type="scientific">viral metagenome</name>
    <dbReference type="NCBI Taxonomy" id="1070528"/>
    <lineage>
        <taxon>unclassified sequences</taxon>
        <taxon>metagenomes</taxon>
        <taxon>organismal metagenomes</taxon>
    </lineage>
</organism>
<feature type="transmembrane region" description="Helical" evidence="1">
    <location>
        <begin position="92"/>
        <end position="112"/>
    </location>
</feature>
<evidence type="ECO:0000256" key="1">
    <source>
        <dbReference type="SAM" id="Phobius"/>
    </source>
</evidence>
<keyword evidence="1" id="KW-0472">Membrane</keyword>
<name>A0A6C0KCL3_9ZZZZ</name>
<feature type="transmembrane region" description="Helical" evidence="1">
    <location>
        <begin position="62"/>
        <end position="80"/>
    </location>
</feature>
<feature type="transmembrane region" description="Helical" evidence="1">
    <location>
        <begin position="197"/>
        <end position="217"/>
    </location>
</feature>
<feature type="transmembrane region" description="Helical" evidence="1">
    <location>
        <begin position="132"/>
        <end position="151"/>
    </location>
</feature>
<feature type="transmembrane region" description="Helical" evidence="1">
    <location>
        <begin position="23"/>
        <end position="47"/>
    </location>
</feature>
<protein>
    <submittedName>
        <fullName evidence="2">Uncharacterized protein</fullName>
    </submittedName>
</protein>
<keyword evidence="1" id="KW-1133">Transmembrane helix</keyword>
<feature type="transmembrane region" description="Helical" evidence="1">
    <location>
        <begin position="158"/>
        <end position="177"/>
    </location>
</feature>
<sequence length="227" mass="24540">MGTGSVWPRNQEKEAPRKMIPKLVLLSVTAVLLYFSVLCAVFVAFLLKTGPDETPQQRTKSAVMTVFAVGALSWPLVWYISIGSVVLETLSLLPLFGALWPPVMLLLDLRGSRLNSVQAGSNNLVGHLQDDANSLIGIAFAFAMLMVATYANQKKEMYSAMLMVLFALVICIAFVVPQPLAQEGSDAAFVWAAGQRVVFSYAMGYLLTALCLSITAGSKAMASVRRS</sequence>